<dbReference type="NCBIfam" id="NF000595">
    <property type="entry name" value="PRK00015.1-3"/>
    <property type="match status" value="1"/>
</dbReference>
<evidence type="ECO:0000256" key="6">
    <source>
        <dbReference type="ARBA" id="ARBA00012180"/>
    </source>
</evidence>
<dbReference type="GO" id="GO:0030145">
    <property type="term" value="F:manganese ion binding"/>
    <property type="evidence" value="ECO:0007669"/>
    <property type="project" value="UniProtKB-UniRule"/>
</dbReference>
<dbReference type="InterPro" id="IPR024567">
    <property type="entry name" value="RNase_HII/HIII_dom"/>
</dbReference>
<reference evidence="18" key="1">
    <citation type="journal article" date="2014" name="ISME J.">
        <title>Ecophysiology of Thioploca ingrica as revealed by the complete genome sequence supplemented with proteomic evidence.</title>
        <authorList>
            <person name="Kojima H."/>
            <person name="Ogura Y."/>
            <person name="Yamamoto N."/>
            <person name="Togashi T."/>
            <person name="Mori H."/>
            <person name="Watanabe T."/>
            <person name="Nemoto F."/>
            <person name="Kurokawa K."/>
            <person name="Hayashi T."/>
            <person name="Fukui M."/>
        </authorList>
    </citation>
    <scope>NUCLEOTIDE SEQUENCE [LARGE SCALE GENOMIC DNA]</scope>
</reference>
<evidence type="ECO:0000256" key="11">
    <source>
        <dbReference type="ARBA" id="ARBA00022759"/>
    </source>
</evidence>
<dbReference type="GO" id="GO:0043137">
    <property type="term" value="P:DNA replication, removal of RNA primer"/>
    <property type="evidence" value="ECO:0007669"/>
    <property type="project" value="TreeGrafter"/>
</dbReference>
<dbReference type="GO" id="GO:0004523">
    <property type="term" value="F:RNA-DNA hybrid ribonuclease activity"/>
    <property type="evidence" value="ECO:0007669"/>
    <property type="project" value="UniProtKB-UniRule"/>
</dbReference>
<feature type="domain" description="RNase H type-2" evidence="17">
    <location>
        <begin position="6"/>
        <end position="191"/>
    </location>
</feature>
<evidence type="ECO:0000256" key="14">
    <source>
        <dbReference type="HAMAP-Rule" id="MF_00052"/>
    </source>
</evidence>
<dbReference type="GO" id="GO:0032299">
    <property type="term" value="C:ribonuclease H2 complex"/>
    <property type="evidence" value="ECO:0007669"/>
    <property type="project" value="TreeGrafter"/>
</dbReference>
<dbReference type="PANTHER" id="PTHR10954:SF18">
    <property type="entry name" value="RIBONUCLEASE HII"/>
    <property type="match status" value="1"/>
</dbReference>
<evidence type="ECO:0000256" key="13">
    <source>
        <dbReference type="ARBA" id="ARBA00023211"/>
    </source>
</evidence>
<dbReference type="STRING" id="40754.THII_1825"/>
<evidence type="ECO:0000256" key="2">
    <source>
        <dbReference type="ARBA" id="ARBA00001946"/>
    </source>
</evidence>
<dbReference type="HAMAP" id="MF_00052_B">
    <property type="entry name" value="RNase_HII_B"/>
    <property type="match status" value="1"/>
</dbReference>
<evidence type="ECO:0000256" key="5">
    <source>
        <dbReference type="ARBA" id="ARBA00007383"/>
    </source>
</evidence>
<gene>
    <name evidence="14" type="primary">rnhB</name>
    <name evidence="18" type="ORF">THII_1825</name>
</gene>
<evidence type="ECO:0000256" key="15">
    <source>
        <dbReference type="PROSITE-ProRule" id="PRU01319"/>
    </source>
</evidence>
<evidence type="ECO:0000256" key="8">
    <source>
        <dbReference type="ARBA" id="ARBA00022490"/>
    </source>
</evidence>
<dbReference type="CDD" id="cd07182">
    <property type="entry name" value="RNase_HII_bacteria_HII_like"/>
    <property type="match status" value="1"/>
</dbReference>
<keyword evidence="13 14" id="KW-0464">Manganese</keyword>
<dbReference type="HOGENOM" id="CLU_036532_3_2_6"/>
<keyword evidence="10 14" id="KW-0479">Metal-binding</keyword>
<dbReference type="GO" id="GO:0005737">
    <property type="term" value="C:cytoplasm"/>
    <property type="evidence" value="ECO:0007669"/>
    <property type="project" value="UniProtKB-SubCell"/>
</dbReference>
<feature type="binding site" evidence="14 15">
    <location>
        <position position="12"/>
    </location>
    <ligand>
        <name>a divalent metal cation</name>
        <dbReference type="ChEBI" id="CHEBI:60240"/>
    </ligand>
</feature>
<evidence type="ECO:0000256" key="4">
    <source>
        <dbReference type="ARBA" id="ARBA00004496"/>
    </source>
</evidence>
<dbReference type="InterPro" id="IPR012337">
    <property type="entry name" value="RNaseH-like_sf"/>
</dbReference>
<evidence type="ECO:0000256" key="9">
    <source>
        <dbReference type="ARBA" id="ARBA00022722"/>
    </source>
</evidence>
<comment type="cofactor">
    <cofactor evidence="14 15">
        <name>Mn(2+)</name>
        <dbReference type="ChEBI" id="CHEBI:29035"/>
    </cofactor>
    <cofactor evidence="14 15">
        <name>Mg(2+)</name>
        <dbReference type="ChEBI" id="CHEBI:18420"/>
    </cofactor>
    <text evidence="14 15">Manganese or magnesium. Binds 1 divalent metal ion per monomer in the absence of substrate. May bind a second metal ion after substrate binding.</text>
</comment>
<dbReference type="Pfam" id="PF01351">
    <property type="entry name" value="RNase_HII"/>
    <property type="match status" value="1"/>
</dbReference>
<dbReference type="NCBIfam" id="NF000594">
    <property type="entry name" value="PRK00015.1-1"/>
    <property type="match status" value="1"/>
</dbReference>
<dbReference type="SUPFAM" id="SSF53098">
    <property type="entry name" value="Ribonuclease H-like"/>
    <property type="match status" value="1"/>
</dbReference>
<evidence type="ECO:0000256" key="16">
    <source>
        <dbReference type="RuleBase" id="RU003515"/>
    </source>
</evidence>
<dbReference type="NCBIfam" id="NF000596">
    <property type="entry name" value="PRK00015.1-4"/>
    <property type="match status" value="1"/>
</dbReference>
<name>A0A090AKF5_9GAMM</name>
<evidence type="ECO:0000256" key="1">
    <source>
        <dbReference type="ARBA" id="ARBA00000077"/>
    </source>
</evidence>
<accession>A0A090AKF5</accession>
<dbReference type="PROSITE" id="PS51975">
    <property type="entry name" value="RNASE_H_2"/>
    <property type="match status" value="1"/>
</dbReference>
<evidence type="ECO:0000256" key="7">
    <source>
        <dbReference type="ARBA" id="ARBA00019179"/>
    </source>
</evidence>
<dbReference type="FunFam" id="3.30.420.10:FF:000006">
    <property type="entry name" value="Ribonuclease HII"/>
    <property type="match status" value="1"/>
</dbReference>
<dbReference type="AlphaFoldDB" id="A0A090AKF5"/>
<sequence length="191" mass="20819">MVKNEIYIAGIDEVGRGPLAGPVIAAAVILNDNSPIIGLADSKQLSEKRRVELAEQIRQRALAWALGRAEVEEIDRINILQASLLAMQRAVAQLAIVPNYALVDGKHCPHLSCQVRAIVGGDKTVPAISAASIIAKVTRDEEMVAMEDLYPGYEFAAHKGYPTRAHREAIQRLGITPIHRRSFAPVRACLK</sequence>
<dbReference type="InterPro" id="IPR001352">
    <property type="entry name" value="RNase_HII/HIII"/>
</dbReference>
<evidence type="ECO:0000313" key="18">
    <source>
        <dbReference type="EMBL" id="BAP56122.1"/>
    </source>
</evidence>
<keyword evidence="8 14" id="KW-0963">Cytoplasm</keyword>
<dbReference type="GO" id="GO:0006298">
    <property type="term" value="P:mismatch repair"/>
    <property type="evidence" value="ECO:0007669"/>
    <property type="project" value="TreeGrafter"/>
</dbReference>
<evidence type="ECO:0000313" key="19">
    <source>
        <dbReference type="Proteomes" id="UP000031623"/>
    </source>
</evidence>
<protein>
    <recommendedName>
        <fullName evidence="7 14">Ribonuclease HII</fullName>
        <shortName evidence="14">RNase HII</shortName>
        <ecNumber evidence="6 14">3.1.26.4</ecNumber>
    </recommendedName>
</protein>
<evidence type="ECO:0000256" key="3">
    <source>
        <dbReference type="ARBA" id="ARBA00004065"/>
    </source>
</evidence>
<keyword evidence="11 14" id="KW-0255">Endonuclease</keyword>
<comment type="catalytic activity">
    <reaction evidence="1 14 15 16">
        <text>Endonucleolytic cleavage to 5'-phosphomonoester.</text>
        <dbReference type="EC" id="3.1.26.4"/>
    </reaction>
</comment>
<dbReference type="InterPro" id="IPR036397">
    <property type="entry name" value="RNaseH_sf"/>
</dbReference>
<evidence type="ECO:0000256" key="10">
    <source>
        <dbReference type="ARBA" id="ARBA00022723"/>
    </source>
</evidence>
<comment type="cofactor">
    <cofactor evidence="2">
        <name>Mg(2+)</name>
        <dbReference type="ChEBI" id="CHEBI:18420"/>
    </cofactor>
</comment>
<comment type="subcellular location">
    <subcellularLocation>
        <location evidence="4 14">Cytoplasm</location>
    </subcellularLocation>
</comment>
<organism evidence="18 19">
    <name type="scientific">Thioploca ingrica</name>
    <dbReference type="NCBI Taxonomy" id="40754"/>
    <lineage>
        <taxon>Bacteria</taxon>
        <taxon>Pseudomonadati</taxon>
        <taxon>Pseudomonadota</taxon>
        <taxon>Gammaproteobacteria</taxon>
        <taxon>Thiotrichales</taxon>
        <taxon>Thiotrichaceae</taxon>
        <taxon>Thioploca</taxon>
    </lineage>
</organism>
<evidence type="ECO:0000256" key="12">
    <source>
        <dbReference type="ARBA" id="ARBA00022801"/>
    </source>
</evidence>
<proteinExistence type="inferred from homology"/>
<dbReference type="Proteomes" id="UP000031623">
    <property type="component" value="Chromosome"/>
</dbReference>
<dbReference type="Gene3D" id="3.30.420.10">
    <property type="entry name" value="Ribonuclease H-like superfamily/Ribonuclease H"/>
    <property type="match status" value="1"/>
</dbReference>
<keyword evidence="19" id="KW-1185">Reference proteome</keyword>
<dbReference type="PANTHER" id="PTHR10954">
    <property type="entry name" value="RIBONUCLEASE H2 SUBUNIT A"/>
    <property type="match status" value="1"/>
</dbReference>
<feature type="binding site" evidence="14 15">
    <location>
        <position position="13"/>
    </location>
    <ligand>
        <name>a divalent metal cation</name>
        <dbReference type="ChEBI" id="CHEBI:60240"/>
    </ligand>
</feature>
<comment type="similarity">
    <text evidence="5 14 16">Belongs to the RNase HII family.</text>
</comment>
<comment type="function">
    <text evidence="3 14 16">Endonuclease that specifically degrades the RNA of RNA-DNA hybrids.</text>
</comment>
<keyword evidence="12 14" id="KW-0378">Hydrolase</keyword>
<dbReference type="EC" id="3.1.26.4" evidence="6 14"/>
<dbReference type="EMBL" id="AP014633">
    <property type="protein sequence ID" value="BAP56122.1"/>
    <property type="molecule type" value="Genomic_DNA"/>
</dbReference>
<keyword evidence="9 14" id="KW-0540">Nuclease</keyword>
<feature type="binding site" evidence="14 15">
    <location>
        <position position="104"/>
    </location>
    <ligand>
        <name>a divalent metal cation</name>
        <dbReference type="ChEBI" id="CHEBI:60240"/>
    </ligand>
</feature>
<dbReference type="GO" id="GO:0003723">
    <property type="term" value="F:RNA binding"/>
    <property type="evidence" value="ECO:0007669"/>
    <property type="project" value="UniProtKB-UniRule"/>
</dbReference>
<dbReference type="KEGG" id="tig:THII_1825"/>
<evidence type="ECO:0000259" key="17">
    <source>
        <dbReference type="PROSITE" id="PS51975"/>
    </source>
</evidence>
<dbReference type="InterPro" id="IPR022898">
    <property type="entry name" value="RNase_HII"/>
</dbReference>